<name>A0ACC1ACX5_9ROSI</name>
<protein>
    <submittedName>
        <fullName evidence="1">Uncharacterized protein</fullName>
    </submittedName>
</protein>
<evidence type="ECO:0000313" key="2">
    <source>
        <dbReference type="Proteomes" id="UP001164250"/>
    </source>
</evidence>
<accession>A0ACC1ACX5</accession>
<reference evidence="2" key="1">
    <citation type="journal article" date="2023" name="G3 (Bethesda)">
        <title>Genome assembly and association tests identify interacting loci associated with vigor, precocity, and sex in interspecific pistachio rootstocks.</title>
        <authorList>
            <person name="Palmer W."/>
            <person name="Jacygrad E."/>
            <person name="Sagayaradj S."/>
            <person name="Cavanaugh K."/>
            <person name="Han R."/>
            <person name="Bertier L."/>
            <person name="Beede B."/>
            <person name="Kafkas S."/>
            <person name="Golino D."/>
            <person name="Preece J."/>
            <person name="Michelmore R."/>
        </authorList>
    </citation>
    <scope>NUCLEOTIDE SEQUENCE [LARGE SCALE GENOMIC DNA]</scope>
</reference>
<proteinExistence type="predicted"/>
<gene>
    <name evidence="1" type="ORF">Patl1_30128</name>
</gene>
<dbReference type="Proteomes" id="UP001164250">
    <property type="component" value="Chromosome 11"/>
</dbReference>
<evidence type="ECO:0000313" key="1">
    <source>
        <dbReference type="EMBL" id="KAJ0084276.1"/>
    </source>
</evidence>
<sequence>MLLRFSVPGSSSLGLGAMAELGPFRLNSDGKTLFQMTMQGTMSDAGHYVPQLANEIMLHNKYSNQTVINLKGIAIGNGVLNDVTDLMGDIDYVWTHALISDETYKGILKYCDLVNETFSEKCEDFLDTSWDETIHIDRYNIYAPLCHSVDADYAQGNNYTGSVNNFDPCSDSYVYSYLNIPEVQTALHANHTEWSGCSDLGWNDSPSTALPIIESIMASGISVWIYRQVQFHTSQTI</sequence>
<dbReference type="EMBL" id="CM047907">
    <property type="protein sequence ID" value="KAJ0084276.1"/>
    <property type="molecule type" value="Genomic_DNA"/>
</dbReference>
<keyword evidence="2" id="KW-1185">Reference proteome</keyword>
<comment type="caution">
    <text evidence="1">The sequence shown here is derived from an EMBL/GenBank/DDBJ whole genome shotgun (WGS) entry which is preliminary data.</text>
</comment>
<organism evidence="1 2">
    <name type="scientific">Pistacia atlantica</name>
    <dbReference type="NCBI Taxonomy" id="434234"/>
    <lineage>
        <taxon>Eukaryota</taxon>
        <taxon>Viridiplantae</taxon>
        <taxon>Streptophyta</taxon>
        <taxon>Embryophyta</taxon>
        <taxon>Tracheophyta</taxon>
        <taxon>Spermatophyta</taxon>
        <taxon>Magnoliopsida</taxon>
        <taxon>eudicotyledons</taxon>
        <taxon>Gunneridae</taxon>
        <taxon>Pentapetalae</taxon>
        <taxon>rosids</taxon>
        <taxon>malvids</taxon>
        <taxon>Sapindales</taxon>
        <taxon>Anacardiaceae</taxon>
        <taxon>Pistacia</taxon>
    </lineage>
</organism>